<evidence type="ECO:0000256" key="6">
    <source>
        <dbReference type="ARBA" id="ARBA00023054"/>
    </source>
</evidence>
<evidence type="ECO:0000256" key="9">
    <source>
        <dbReference type="ARBA" id="ARBA00059032"/>
    </source>
</evidence>
<comment type="subcellular location">
    <subcellularLocation>
        <location evidence="1">Nucleus</location>
    </subcellularLocation>
</comment>
<comment type="caution">
    <text evidence="15">The sequence shown here is derived from an EMBL/GenBank/DDBJ whole genome shotgun (WGS) entry which is preliminary data.</text>
</comment>
<keyword evidence="3" id="KW-0808">Transferase</keyword>
<dbReference type="Pfam" id="PF00808">
    <property type="entry name" value="CBFD_NFYB_HMF"/>
    <property type="match status" value="1"/>
</dbReference>
<evidence type="ECO:0000256" key="10">
    <source>
        <dbReference type="ARBA" id="ARBA00062516"/>
    </source>
</evidence>
<keyword evidence="4" id="KW-0548">Nucleotidyltransferase</keyword>
<dbReference type="PANTHER" id="PTHR10252">
    <property type="entry name" value="HISTONE-LIKE TRANSCRIPTION FACTOR CCAAT-RELATED"/>
    <property type="match status" value="1"/>
</dbReference>
<organism evidence="15 16">
    <name type="scientific">Cotesia typhae</name>
    <dbReference type="NCBI Taxonomy" id="2053667"/>
    <lineage>
        <taxon>Eukaryota</taxon>
        <taxon>Metazoa</taxon>
        <taxon>Ecdysozoa</taxon>
        <taxon>Arthropoda</taxon>
        <taxon>Hexapoda</taxon>
        <taxon>Insecta</taxon>
        <taxon>Pterygota</taxon>
        <taxon>Neoptera</taxon>
        <taxon>Endopterygota</taxon>
        <taxon>Hymenoptera</taxon>
        <taxon>Apocrita</taxon>
        <taxon>Ichneumonoidea</taxon>
        <taxon>Braconidae</taxon>
        <taxon>Microgastrinae</taxon>
        <taxon>Cotesia</taxon>
    </lineage>
</organism>
<accession>A0A8J5QT64</accession>
<reference evidence="15" key="1">
    <citation type="submission" date="2020-03" db="EMBL/GenBank/DDBJ databases">
        <authorList>
            <person name="Chebbi M.A."/>
            <person name="Drezen J.M."/>
        </authorList>
    </citation>
    <scope>NUCLEOTIDE SEQUENCE</scope>
    <source>
        <tissue evidence="15">Whole body</tissue>
    </source>
</reference>
<keyword evidence="5" id="KW-0007">Acetylation</keyword>
<dbReference type="GO" id="GO:0016779">
    <property type="term" value="F:nucleotidyltransferase activity"/>
    <property type="evidence" value="ECO:0007669"/>
    <property type="project" value="UniProtKB-KW"/>
</dbReference>
<dbReference type="Proteomes" id="UP000729913">
    <property type="component" value="Unassembled WGS sequence"/>
</dbReference>
<protein>
    <recommendedName>
        <fullName evidence="11">Chromatin accessibility complex protein 1</fullName>
    </recommendedName>
    <alternativeName>
        <fullName evidence="12">DNA polymerase epsilon subunit p15</fullName>
    </alternativeName>
</protein>
<evidence type="ECO:0000313" key="16">
    <source>
        <dbReference type="Proteomes" id="UP000729913"/>
    </source>
</evidence>
<keyword evidence="8" id="KW-0539">Nucleus</keyword>
<keyword evidence="16" id="KW-1185">Reference proteome</keyword>
<evidence type="ECO:0000256" key="4">
    <source>
        <dbReference type="ARBA" id="ARBA00022695"/>
    </source>
</evidence>
<keyword evidence="6" id="KW-0175">Coiled coil</keyword>
<evidence type="ECO:0000256" key="8">
    <source>
        <dbReference type="ARBA" id="ARBA00023242"/>
    </source>
</evidence>
<dbReference type="InterPro" id="IPR050568">
    <property type="entry name" value="Transcr_DNA_Rep_Reg"/>
</dbReference>
<comment type="subunit">
    <text evidence="10">Heterodimer with POLE3; binds to DNA. Component of the CHRAC ISWI chromatin remodeling complex at least composed of SMARCA5/SNF2H, BAZ1A/ACF1, CHRAC1 and POLE3; the complex preferentially binds DNA through the CHRAC1-POLE3 heterodimer and possesses ATP-dependent nucleosome-remodeling activity. Within the complex, the heterodimer with POLE3 interacts with SMARCA5/SNF2H; the interaction is direct and enhances nucleosome sliding activity by the SMARCA5/SNF2H and BAZ1A/ACF1 interaction. Within the complex, the heterodimer with POLE3 interacts with BAZ1A/ACF1; the interactions are direct.</text>
</comment>
<evidence type="ECO:0000256" key="5">
    <source>
        <dbReference type="ARBA" id="ARBA00022990"/>
    </source>
</evidence>
<dbReference type="InterPro" id="IPR003958">
    <property type="entry name" value="CBFA_NFYB_domain"/>
</dbReference>
<evidence type="ECO:0000256" key="2">
    <source>
        <dbReference type="ARBA" id="ARBA00022553"/>
    </source>
</evidence>
<feature type="domain" description="Transcription factor CBF/NF-Y/archaeal histone" evidence="14">
    <location>
        <begin position="14"/>
        <end position="70"/>
    </location>
</feature>
<gene>
    <name evidence="15" type="ORF">G9C98_007813</name>
</gene>
<dbReference type="FunFam" id="1.10.20.10:FF:000048">
    <property type="entry name" value="Chromatin accessibility complex subunit 1"/>
    <property type="match status" value="1"/>
</dbReference>
<comment type="function">
    <text evidence="9">Forms a complex with DNA polymerase epsilon subunit POLE3 and binds naked DNA, which is then incorporated into chromatin, aided by the nucleosome remodeling activity of ISWI/SNF2H and ACF1. Does not enhance nucleosome sliding activity of the ACF-5 ISWI chromatin remodeling complex.</text>
</comment>
<evidence type="ECO:0000256" key="1">
    <source>
        <dbReference type="ARBA" id="ARBA00004123"/>
    </source>
</evidence>
<name>A0A8J5QT64_9HYME</name>
<evidence type="ECO:0000256" key="11">
    <source>
        <dbReference type="ARBA" id="ARBA00071805"/>
    </source>
</evidence>
<evidence type="ECO:0000256" key="3">
    <source>
        <dbReference type="ARBA" id="ARBA00022679"/>
    </source>
</evidence>
<dbReference type="GO" id="GO:0006261">
    <property type="term" value="P:DNA-templated DNA replication"/>
    <property type="evidence" value="ECO:0007669"/>
    <property type="project" value="TreeGrafter"/>
</dbReference>
<evidence type="ECO:0000256" key="12">
    <source>
        <dbReference type="ARBA" id="ARBA00083235"/>
    </source>
</evidence>
<dbReference type="GO" id="GO:0003677">
    <property type="term" value="F:DNA binding"/>
    <property type="evidence" value="ECO:0007669"/>
    <property type="project" value="UniProtKB-KW"/>
</dbReference>
<sequence>MAANQTPQKIRELRLPLARVRTIMKSSPDVESIGQDGLFLVTKATEMFIQYLATEAHTKANKKNALDYKHLAEVAQTNETLEFLKEIMPRKITVRQFKELMAAKEAAAQSSSSGSSDSDSDSQSDSESGSDGDSKKDDEDDDNEDDDDDHISEDNKSISNGKNNSKMSGSSSESEHDD</sequence>
<dbReference type="GO" id="GO:0006338">
    <property type="term" value="P:chromatin remodeling"/>
    <property type="evidence" value="ECO:0007669"/>
    <property type="project" value="TreeGrafter"/>
</dbReference>
<evidence type="ECO:0000259" key="14">
    <source>
        <dbReference type="Pfam" id="PF00808"/>
    </source>
</evidence>
<reference evidence="15" key="2">
    <citation type="submission" date="2021-04" db="EMBL/GenBank/DDBJ databases">
        <title>Genome-wide patterns of bracovirus chromosomal integration into multiple host tissues during parasitism.</title>
        <authorList>
            <person name="Chebbi M.A.C."/>
        </authorList>
    </citation>
    <scope>NUCLEOTIDE SEQUENCE</scope>
    <source>
        <tissue evidence="15">Whole body</tissue>
    </source>
</reference>
<feature type="region of interest" description="Disordered" evidence="13">
    <location>
        <begin position="104"/>
        <end position="178"/>
    </location>
</feature>
<dbReference type="AlphaFoldDB" id="A0A8J5QT64"/>
<evidence type="ECO:0000256" key="13">
    <source>
        <dbReference type="SAM" id="MobiDB-lite"/>
    </source>
</evidence>
<dbReference type="CDD" id="cd22924">
    <property type="entry name" value="HFD_CHRAC1-like"/>
    <property type="match status" value="1"/>
</dbReference>
<proteinExistence type="predicted"/>
<evidence type="ECO:0000256" key="7">
    <source>
        <dbReference type="ARBA" id="ARBA00023125"/>
    </source>
</evidence>
<keyword evidence="7" id="KW-0238">DNA-binding</keyword>
<dbReference type="GO" id="GO:0008623">
    <property type="term" value="C:CHRAC"/>
    <property type="evidence" value="ECO:0007669"/>
    <property type="project" value="TreeGrafter"/>
</dbReference>
<dbReference type="EMBL" id="JAAOIC020000067">
    <property type="protein sequence ID" value="KAG8034737.1"/>
    <property type="molecule type" value="Genomic_DNA"/>
</dbReference>
<dbReference type="OrthoDB" id="1291358at2759"/>
<feature type="compositionally biased region" description="Acidic residues" evidence="13">
    <location>
        <begin position="138"/>
        <end position="151"/>
    </location>
</feature>
<keyword evidence="2" id="KW-0597">Phosphoprotein</keyword>
<feature type="compositionally biased region" description="Acidic residues" evidence="13">
    <location>
        <begin position="118"/>
        <end position="130"/>
    </location>
</feature>
<feature type="compositionally biased region" description="Low complexity" evidence="13">
    <location>
        <begin position="157"/>
        <end position="172"/>
    </location>
</feature>
<dbReference type="PANTHER" id="PTHR10252:SF54">
    <property type="entry name" value="CHROMATIN ACCESSIBILITY COMPLEX PROTEIN 1"/>
    <property type="match status" value="1"/>
</dbReference>
<evidence type="ECO:0000313" key="15">
    <source>
        <dbReference type="EMBL" id="KAG8034737.1"/>
    </source>
</evidence>